<dbReference type="InterPro" id="IPR040366">
    <property type="entry name" value="Nab2/ZC3H14"/>
</dbReference>
<gene>
    <name evidence="12" type="ORF">NTJ_13960</name>
</gene>
<evidence type="ECO:0000256" key="7">
    <source>
        <dbReference type="ARBA" id="ARBA00022833"/>
    </source>
</evidence>
<evidence type="ECO:0000256" key="10">
    <source>
        <dbReference type="SAM" id="MobiDB-lite"/>
    </source>
</evidence>
<feature type="compositionally biased region" description="Basic residues" evidence="10">
    <location>
        <begin position="283"/>
        <end position="299"/>
    </location>
</feature>
<evidence type="ECO:0000256" key="1">
    <source>
        <dbReference type="ARBA" id="ARBA00004123"/>
    </source>
</evidence>
<feature type="compositionally biased region" description="Basic and acidic residues" evidence="10">
    <location>
        <begin position="338"/>
        <end position="347"/>
    </location>
</feature>
<reference evidence="12 13" key="1">
    <citation type="submission" date="2023-09" db="EMBL/GenBank/DDBJ databases">
        <title>Nesidiocoris tenuis whole genome shotgun sequence.</title>
        <authorList>
            <person name="Shibata T."/>
            <person name="Shimoda M."/>
            <person name="Kobayashi T."/>
            <person name="Uehara T."/>
        </authorList>
    </citation>
    <scope>NUCLEOTIDE SEQUENCE [LARGE SCALE GENOMIC DNA]</scope>
    <source>
        <strain evidence="12 13">Japan</strain>
    </source>
</reference>
<dbReference type="InterPro" id="IPR000571">
    <property type="entry name" value="Znf_CCCH"/>
</dbReference>
<dbReference type="Gene3D" id="4.10.1000.30">
    <property type="match status" value="2"/>
</dbReference>
<evidence type="ECO:0000256" key="4">
    <source>
        <dbReference type="ARBA" id="ARBA00022723"/>
    </source>
</evidence>
<dbReference type="Pfam" id="PF14608">
    <property type="entry name" value="zf-CCCH_2"/>
    <property type="match status" value="5"/>
</dbReference>
<evidence type="ECO:0000256" key="9">
    <source>
        <dbReference type="PROSITE-ProRule" id="PRU00723"/>
    </source>
</evidence>
<keyword evidence="5" id="KW-0677">Repeat</keyword>
<feature type="region of interest" description="Disordered" evidence="10">
    <location>
        <begin position="79"/>
        <end position="349"/>
    </location>
</feature>
<keyword evidence="6 9" id="KW-0863">Zinc-finger</keyword>
<feature type="compositionally biased region" description="Polar residues" evidence="10">
    <location>
        <begin position="562"/>
        <end position="573"/>
    </location>
</feature>
<feature type="compositionally biased region" description="Basic and acidic residues" evidence="10">
    <location>
        <begin position="180"/>
        <end position="250"/>
    </location>
</feature>
<feature type="compositionally biased region" description="Basic residues" evidence="10">
    <location>
        <begin position="82"/>
        <end position="91"/>
    </location>
</feature>
<comment type="subcellular location">
    <subcellularLocation>
        <location evidence="1">Nucleus</location>
    </subcellularLocation>
</comment>
<protein>
    <recommendedName>
        <fullName evidence="3">Zinc finger CCCH domain-containing protein 14</fullName>
    </recommendedName>
</protein>
<proteinExistence type="inferred from homology"/>
<feature type="compositionally biased region" description="Basic and acidic residues" evidence="10">
    <location>
        <begin position="303"/>
        <end position="318"/>
    </location>
</feature>
<comment type="similarity">
    <text evidence="2">Belongs to the ZC3H14 family.</text>
</comment>
<dbReference type="Proteomes" id="UP001307889">
    <property type="component" value="Chromosome 12"/>
</dbReference>
<feature type="compositionally biased region" description="Acidic residues" evidence="10">
    <location>
        <begin position="119"/>
        <end position="128"/>
    </location>
</feature>
<evidence type="ECO:0000259" key="11">
    <source>
        <dbReference type="PROSITE" id="PS50103"/>
    </source>
</evidence>
<feature type="domain" description="C3H1-type" evidence="11">
    <location>
        <begin position="622"/>
        <end position="647"/>
    </location>
</feature>
<feature type="region of interest" description="Disordered" evidence="10">
    <location>
        <begin position="396"/>
        <end position="430"/>
    </location>
</feature>
<feature type="compositionally biased region" description="Basic and acidic residues" evidence="10">
    <location>
        <begin position="270"/>
        <end position="282"/>
    </location>
</feature>
<keyword evidence="8" id="KW-0539">Nucleus</keyword>
<dbReference type="PANTHER" id="PTHR14738">
    <property type="entry name" value="ZINC FINGER CCCH DOMAIN-CONTAINING PROTEIN 14"/>
    <property type="match status" value="1"/>
</dbReference>
<feature type="compositionally biased region" description="Basic and acidic residues" evidence="10">
    <location>
        <begin position="406"/>
        <end position="417"/>
    </location>
</feature>
<evidence type="ECO:0000256" key="3">
    <source>
        <dbReference type="ARBA" id="ARBA00015071"/>
    </source>
</evidence>
<keyword evidence="13" id="KW-1185">Reference proteome</keyword>
<feature type="zinc finger region" description="C3H1-type" evidence="9">
    <location>
        <begin position="622"/>
        <end position="647"/>
    </location>
</feature>
<evidence type="ECO:0000256" key="2">
    <source>
        <dbReference type="ARBA" id="ARBA00008423"/>
    </source>
</evidence>
<keyword evidence="7 9" id="KW-0862">Zinc</keyword>
<evidence type="ECO:0000256" key="6">
    <source>
        <dbReference type="ARBA" id="ARBA00022771"/>
    </source>
</evidence>
<feature type="compositionally biased region" description="Polar residues" evidence="10">
    <location>
        <begin position="133"/>
        <end position="144"/>
    </location>
</feature>
<dbReference type="PANTHER" id="PTHR14738:SF29">
    <property type="entry name" value="ZINC FINGER CCCH DOMAIN-CONTAINING PROTEIN 14"/>
    <property type="match status" value="1"/>
</dbReference>
<dbReference type="PROSITE" id="PS50103">
    <property type="entry name" value="ZF_C3H1"/>
    <property type="match status" value="1"/>
</dbReference>
<evidence type="ECO:0000313" key="13">
    <source>
        <dbReference type="Proteomes" id="UP001307889"/>
    </source>
</evidence>
<feature type="region of interest" description="Disordered" evidence="10">
    <location>
        <begin position="562"/>
        <end position="588"/>
    </location>
</feature>
<organism evidence="12 13">
    <name type="scientific">Nesidiocoris tenuis</name>
    <dbReference type="NCBI Taxonomy" id="355587"/>
    <lineage>
        <taxon>Eukaryota</taxon>
        <taxon>Metazoa</taxon>
        <taxon>Ecdysozoa</taxon>
        <taxon>Arthropoda</taxon>
        <taxon>Hexapoda</taxon>
        <taxon>Insecta</taxon>
        <taxon>Pterygota</taxon>
        <taxon>Neoptera</taxon>
        <taxon>Paraneoptera</taxon>
        <taxon>Hemiptera</taxon>
        <taxon>Heteroptera</taxon>
        <taxon>Panheteroptera</taxon>
        <taxon>Cimicomorpha</taxon>
        <taxon>Miridae</taxon>
        <taxon>Dicyphina</taxon>
        <taxon>Nesidiocoris</taxon>
    </lineage>
</organism>
<feature type="compositionally biased region" description="Basic residues" evidence="10">
    <location>
        <begin position="319"/>
        <end position="337"/>
    </location>
</feature>
<feature type="compositionally biased region" description="Basic and acidic residues" evidence="10">
    <location>
        <begin position="106"/>
        <end position="118"/>
    </location>
</feature>
<feature type="compositionally biased region" description="Polar residues" evidence="10">
    <location>
        <begin position="169"/>
        <end position="178"/>
    </location>
</feature>
<accession>A0ABN7B9T8</accession>
<name>A0ABN7B9T8_9HEMI</name>
<keyword evidence="4 9" id="KW-0479">Metal-binding</keyword>
<evidence type="ECO:0000313" key="12">
    <source>
        <dbReference type="EMBL" id="BET01144.1"/>
    </source>
</evidence>
<feature type="compositionally biased region" description="Polar residues" evidence="10">
    <location>
        <begin position="462"/>
        <end position="477"/>
    </location>
</feature>
<evidence type="ECO:0000256" key="5">
    <source>
        <dbReference type="ARBA" id="ARBA00022737"/>
    </source>
</evidence>
<feature type="region of interest" description="Disordered" evidence="10">
    <location>
        <begin position="444"/>
        <end position="484"/>
    </location>
</feature>
<dbReference type="EMBL" id="AP028920">
    <property type="protein sequence ID" value="BET01144.1"/>
    <property type="molecule type" value="Genomic_DNA"/>
</dbReference>
<evidence type="ECO:0000256" key="8">
    <source>
        <dbReference type="ARBA" id="ARBA00023242"/>
    </source>
</evidence>
<sequence length="756" mass="85873">MGKLGEEVSLKIKSAIKAKLMELGIHIDNELPDYVMVLVANKKTQKQMEEDLSLFLGDCTVPFTSWLHNVLKKLEQVTVSTKAKKKDKSRRRGVDDSNGVSSTRRVKAEQIEGVKPEPQDEEKEDQPEEGSPTPETTGQTSSSMPPDEGSDNEDGMSLTDPSESRTDNNNEVESTSAAEDSAKDAGKPEDDKTSDNRPRERIKIVWDKERSPEAADSKDRERKRDRNQRVSKESLEKVKSQILKRTDRQRASRSSRSPSRSRQDKKRSSKDRSRDRSRNRSRDRYKRRNTPSPRRKRSSSKVIDARDILKRKGQDKKIAANRRRDSRSRSPYRRTRSRSREPTKEKTMSSVLKAVIRLPEKPPPSIPSLVKVTPRPVRALRPTGSLILKAVADAEKSLASSKVNKKKQEETLKEDRSRKRRKRYDFNEPKGNISITLLNDRVVSSKSGIPKESNSKDEKSLNDSAESASIEQETSQENIEEDTVSMAVDEEIFLADDYIDTFDKDDLYTMEPPTQANVEEYRPMPIKKDAINKKKRFIISLDSTASDNENDIELETTKQNYEVSDDVSSTTVEPSPFEKSPSDKRTFDRSRLGPRIRIATSPTNDKPTSYGKSSSIPETLAEVQITRCKYYPNCESGDSCPFVHPSSLCRVFPNCHFGDKCLYIHPNCKFGDACLNVKCPYTHKTKTSAVKAARPFLPISNPQATCIYYPNCTKPYCPYQHPKKPCRFGSGCMKLGCEFDHGNHRNPYKWVANTQI</sequence>